<accession>A0ABP5XKW1</accession>
<comment type="caution">
    <text evidence="1">The sequence shown here is derived from an EMBL/GenBank/DDBJ whole genome shotgun (WGS) entry which is preliminary data.</text>
</comment>
<dbReference type="Proteomes" id="UP001501231">
    <property type="component" value="Unassembled WGS sequence"/>
</dbReference>
<protein>
    <recommendedName>
        <fullName evidence="3">SRPBCC family protein</fullName>
    </recommendedName>
</protein>
<keyword evidence="2" id="KW-1185">Reference proteome</keyword>
<reference evidence="2" key="1">
    <citation type="journal article" date="2019" name="Int. J. Syst. Evol. Microbiol.">
        <title>The Global Catalogue of Microorganisms (GCM) 10K type strain sequencing project: providing services to taxonomists for standard genome sequencing and annotation.</title>
        <authorList>
            <consortium name="The Broad Institute Genomics Platform"/>
            <consortium name="The Broad Institute Genome Sequencing Center for Infectious Disease"/>
            <person name="Wu L."/>
            <person name="Ma J."/>
        </authorList>
    </citation>
    <scope>NUCLEOTIDE SEQUENCE [LARGE SCALE GENOMIC DNA]</scope>
    <source>
        <strain evidence="2">JCM 3325</strain>
    </source>
</reference>
<evidence type="ECO:0008006" key="3">
    <source>
        <dbReference type="Google" id="ProtNLM"/>
    </source>
</evidence>
<name>A0ABP5XKW1_9ACTN</name>
<dbReference type="EMBL" id="BAAARW010000048">
    <property type="protein sequence ID" value="GAA2458867.1"/>
    <property type="molecule type" value="Genomic_DNA"/>
</dbReference>
<organism evidence="1 2">
    <name type="scientific">Actinomadura vinacea</name>
    <dbReference type="NCBI Taxonomy" id="115336"/>
    <lineage>
        <taxon>Bacteria</taxon>
        <taxon>Bacillati</taxon>
        <taxon>Actinomycetota</taxon>
        <taxon>Actinomycetes</taxon>
        <taxon>Streptosporangiales</taxon>
        <taxon>Thermomonosporaceae</taxon>
        <taxon>Actinomadura</taxon>
    </lineage>
</organism>
<sequence length="163" mass="17802">MRLSRRPPAPVRDKLTLERGERTLATAPTRGGSYVVATSTALHLPTLSGEFLRLPWERVDRASWKDGWLHVHETSGGPEHHVRLTDPGSVPETVRERVTATVVVSHHAKLPGGGSVRIAGRRPAGGGEVRWSFVFEAGMDASDPGLHAQAEQLLEDLRRQTGL</sequence>
<gene>
    <name evidence="1" type="ORF">GCM10010191_93720</name>
</gene>
<evidence type="ECO:0000313" key="2">
    <source>
        <dbReference type="Proteomes" id="UP001501231"/>
    </source>
</evidence>
<proteinExistence type="predicted"/>
<evidence type="ECO:0000313" key="1">
    <source>
        <dbReference type="EMBL" id="GAA2458867.1"/>
    </source>
</evidence>
<dbReference type="RefSeq" id="WP_344598483.1">
    <property type="nucleotide sequence ID" value="NZ_BAAARW010000048.1"/>
</dbReference>